<comment type="similarity">
    <text evidence="1">Belongs to the neutral sphingomyelinase family.</text>
</comment>
<dbReference type="EMBL" id="RRYP01002272">
    <property type="protein sequence ID" value="TNV84966.1"/>
    <property type="molecule type" value="Genomic_DNA"/>
</dbReference>
<accession>A0A8J8T857</accession>
<keyword evidence="6" id="KW-1185">Reference proteome</keyword>
<evidence type="ECO:0000256" key="3">
    <source>
        <dbReference type="ARBA" id="ARBA00022801"/>
    </source>
</evidence>
<dbReference type="OrthoDB" id="40902at2759"/>
<dbReference type="InterPro" id="IPR005135">
    <property type="entry name" value="Endo/exonuclease/phosphatase"/>
</dbReference>
<keyword evidence="3" id="KW-0378">Hydrolase</keyword>
<proteinExistence type="inferred from homology"/>
<dbReference type="Gene3D" id="3.60.10.10">
    <property type="entry name" value="Endonuclease/exonuclease/phosphatase"/>
    <property type="match status" value="1"/>
</dbReference>
<dbReference type="InterPro" id="IPR038772">
    <property type="entry name" value="Sph/SMPD2-like"/>
</dbReference>
<evidence type="ECO:0000259" key="4">
    <source>
        <dbReference type="Pfam" id="PF03372"/>
    </source>
</evidence>
<dbReference type="InterPro" id="IPR017766">
    <property type="entry name" value="Sphingomyelinase/PLipase_C"/>
</dbReference>
<organism evidence="5 6">
    <name type="scientific">Halteria grandinella</name>
    <dbReference type="NCBI Taxonomy" id="5974"/>
    <lineage>
        <taxon>Eukaryota</taxon>
        <taxon>Sar</taxon>
        <taxon>Alveolata</taxon>
        <taxon>Ciliophora</taxon>
        <taxon>Intramacronucleata</taxon>
        <taxon>Spirotrichea</taxon>
        <taxon>Stichotrichia</taxon>
        <taxon>Sporadotrichida</taxon>
        <taxon>Halteriidae</taxon>
        <taxon>Halteria</taxon>
    </lineage>
</organism>
<reference evidence="5" key="1">
    <citation type="submission" date="2019-06" db="EMBL/GenBank/DDBJ databases">
        <authorList>
            <person name="Zheng W."/>
        </authorList>
    </citation>
    <scope>NUCLEOTIDE SEQUENCE</scope>
    <source>
        <strain evidence="5">QDHG01</strain>
    </source>
</reference>
<dbReference type="PANTHER" id="PTHR16320:SF1">
    <property type="entry name" value="SPHINGOMYELINASE DDB_G0288017"/>
    <property type="match status" value="1"/>
</dbReference>
<evidence type="ECO:0000313" key="6">
    <source>
        <dbReference type="Proteomes" id="UP000785679"/>
    </source>
</evidence>
<comment type="caution">
    <text evidence="5">The sequence shown here is derived from an EMBL/GenBank/DDBJ whole genome shotgun (WGS) entry which is preliminary data.</text>
</comment>
<protein>
    <recommendedName>
        <fullName evidence="2">sphingomyelin phosphodiesterase</fullName>
        <ecNumber evidence="2">3.1.4.12</ecNumber>
    </recommendedName>
</protein>
<dbReference type="GO" id="GO:0004767">
    <property type="term" value="F:sphingomyelin phosphodiesterase activity"/>
    <property type="evidence" value="ECO:0007669"/>
    <property type="project" value="UniProtKB-EC"/>
</dbReference>
<dbReference type="SUPFAM" id="SSF56219">
    <property type="entry name" value="DNase I-like"/>
    <property type="match status" value="1"/>
</dbReference>
<dbReference type="GO" id="GO:0005737">
    <property type="term" value="C:cytoplasm"/>
    <property type="evidence" value="ECO:0007669"/>
    <property type="project" value="TreeGrafter"/>
</dbReference>
<dbReference type="GO" id="GO:0005576">
    <property type="term" value="C:extracellular region"/>
    <property type="evidence" value="ECO:0007669"/>
    <property type="project" value="InterPro"/>
</dbReference>
<dbReference type="CDD" id="cd09078">
    <property type="entry name" value="nSMase"/>
    <property type="match status" value="1"/>
</dbReference>
<sequence length="383" mass="44477">MVDKKVIAKIETLKHPLNKDLEDIPLKEVSRTNQISLLSYNFFLRPVVKNVEDDWKDERLEAFVSDDQNCLAQFDIICFQEVFDFINKQRRQKLISYAEKAGYFYHRTSDPAPLFSSMLLDGGLLTISRFPIVESEFKPYPISMLSDALTYKGVLYCKIDIQGKFLHIFQSHTQASYFSEVYEEFEASINTRQDQIRNIRQFVEEKTQNADQSDLIIVCGDLNINGRKVDRVNVEGYRHMDTHTLPQFRRALDQYDMEYDQMVSILSRDQEDKVIDVMRKANGGESPITFGDVIIDKEGKLRPTETQMVKEEDYCIMNSLDYIFQLQRSFQSAGPDNEVSSKSSKSLSIDHSQSRVQKFLYDSHPKVKQMSDHFGVSTIIKLQ</sequence>
<dbReference type="InterPro" id="IPR036691">
    <property type="entry name" value="Endo/exonu/phosph_ase_sf"/>
</dbReference>
<gene>
    <name evidence="5" type="ORF">FGO68_gene15440</name>
</gene>
<evidence type="ECO:0000256" key="1">
    <source>
        <dbReference type="ARBA" id="ARBA00006335"/>
    </source>
</evidence>
<dbReference type="PANTHER" id="PTHR16320">
    <property type="entry name" value="SPHINGOMYELINASE FAMILY MEMBER"/>
    <property type="match status" value="1"/>
</dbReference>
<dbReference type="Proteomes" id="UP000785679">
    <property type="component" value="Unassembled WGS sequence"/>
</dbReference>
<dbReference type="EC" id="3.1.4.12" evidence="2"/>
<dbReference type="AlphaFoldDB" id="A0A8J8T857"/>
<evidence type="ECO:0000256" key="2">
    <source>
        <dbReference type="ARBA" id="ARBA00012369"/>
    </source>
</evidence>
<feature type="domain" description="Endonuclease/exonuclease/phosphatase" evidence="4">
    <location>
        <begin position="71"/>
        <end position="241"/>
    </location>
</feature>
<name>A0A8J8T857_HALGN</name>
<dbReference type="Pfam" id="PF03372">
    <property type="entry name" value="Exo_endo_phos"/>
    <property type="match status" value="1"/>
</dbReference>
<evidence type="ECO:0000313" key="5">
    <source>
        <dbReference type="EMBL" id="TNV84966.1"/>
    </source>
</evidence>